<evidence type="ECO:0000313" key="3">
    <source>
        <dbReference type="Proteomes" id="UP000837857"/>
    </source>
</evidence>
<keyword evidence="3" id="KW-1185">Reference proteome</keyword>
<dbReference type="EMBL" id="OW152830">
    <property type="protein sequence ID" value="CAH2048482.1"/>
    <property type="molecule type" value="Genomic_DNA"/>
</dbReference>
<name>A0ABN8I3Y7_9NEOP</name>
<protein>
    <submittedName>
        <fullName evidence="2">Uncharacterized protein</fullName>
    </submittedName>
</protein>
<reference evidence="2" key="1">
    <citation type="submission" date="2022-03" db="EMBL/GenBank/DDBJ databases">
        <authorList>
            <person name="Martin H S."/>
        </authorList>
    </citation>
    <scope>NUCLEOTIDE SEQUENCE</scope>
</reference>
<gene>
    <name evidence="2" type="ORF">IPOD504_LOCUS6105</name>
</gene>
<feature type="region of interest" description="Disordered" evidence="1">
    <location>
        <begin position="1"/>
        <end position="23"/>
    </location>
</feature>
<feature type="non-terminal residue" evidence="2">
    <location>
        <position position="72"/>
    </location>
</feature>
<proteinExistence type="predicted"/>
<evidence type="ECO:0000313" key="2">
    <source>
        <dbReference type="EMBL" id="CAH2048482.1"/>
    </source>
</evidence>
<organism evidence="2 3">
    <name type="scientific">Iphiclides podalirius</name>
    <name type="common">scarce swallowtail</name>
    <dbReference type="NCBI Taxonomy" id="110791"/>
    <lineage>
        <taxon>Eukaryota</taxon>
        <taxon>Metazoa</taxon>
        <taxon>Ecdysozoa</taxon>
        <taxon>Arthropoda</taxon>
        <taxon>Hexapoda</taxon>
        <taxon>Insecta</taxon>
        <taxon>Pterygota</taxon>
        <taxon>Neoptera</taxon>
        <taxon>Endopterygota</taxon>
        <taxon>Lepidoptera</taxon>
        <taxon>Glossata</taxon>
        <taxon>Ditrysia</taxon>
        <taxon>Papilionoidea</taxon>
        <taxon>Papilionidae</taxon>
        <taxon>Papilioninae</taxon>
        <taxon>Iphiclides</taxon>
    </lineage>
</organism>
<accession>A0ABN8I3Y7</accession>
<sequence>MFSLSNEAAQHKNHPSAYGSATATPPTLEYDPFLDICWMTFFLSNEAIQHNAHTTTYGSATVTPPTLEYSPP</sequence>
<dbReference type="Proteomes" id="UP000837857">
    <property type="component" value="Chromosome 18"/>
</dbReference>
<evidence type="ECO:0000256" key="1">
    <source>
        <dbReference type="SAM" id="MobiDB-lite"/>
    </source>
</evidence>